<feature type="signal peptide" evidence="1">
    <location>
        <begin position="1"/>
        <end position="22"/>
    </location>
</feature>
<dbReference type="InterPro" id="IPR010667">
    <property type="entry name" value="Phage_T4_Gp19"/>
</dbReference>
<dbReference type="PANTHER" id="PTHR38009:SF1">
    <property type="entry name" value="CONSERVED HYPOTHETICAL PHAGE TAIL PROTEIN"/>
    <property type="match status" value="1"/>
</dbReference>
<keyword evidence="3" id="KW-1185">Reference proteome</keyword>
<organism evidence="2 3">
    <name type="scientific">Methylomonas aurea</name>
    <dbReference type="NCBI Taxonomy" id="2952224"/>
    <lineage>
        <taxon>Bacteria</taxon>
        <taxon>Pseudomonadati</taxon>
        <taxon>Pseudomonadota</taxon>
        <taxon>Gammaproteobacteria</taxon>
        <taxon>Methylococcales</taxon>
        <taxon>Methylococcaceae</taxon>
        <taxon>Methylomonas</taxon>
    </lineage>
</organism>
<evidence type="ECO:0000313" key="2">
    <source>
        <dbReference type="EMBL" id="MCQ8180121.1"/>
    </source>
</evidence>
<dbReference type="RefSeq" id="WP_256609500.1">
    <property type="nucleotide sequence ID" value="NZ_JANIBM010000003.1"/>
</dbReference>
<proteinExistence type="predicted"/>
<keyword evidence="1" id="KW-0732">Signal</keyword>
<protein>
    <submittedName>
        <fullName evidence="2">Phage tail protein</fullName>
    </submittedName>
</protein>
<sequence length="165" mass="18060">MKTTSRCISIVLGTLMASSASAAATQDVAGDSGVSVYYEFNAGGISTYFTDCKGIGSQNEVERVRGNPREESVTSTIVGRLLVKNLTCSRGLTKSMDFWNWRQQVVSGRSGRARVDATLIAYDQTMTPIAEWSFSRVWPASIDFNETTPGKETIVFAADQVQRLR</sequence>
<comment type="caution">
    <text evidence="2">The sequence shown here is derived from an EMBL/GenBank/DDBJ whole genome shotgun (WGS) entry which is preliminary data.</text>
</comment>
<feature type="chain" id="PRO_5046074408" evidence="1">
    <location>
        <begin position="23"/>
        <end position="165"/>
    </location>
</feature>
<dbReference type="InterPro" id="IPR011747">
    <property type="entry name" value="CHP02241"/>
</dbReference>
<evidence type="ECO:0000256" key="1">
    <source>
        <dbReference type="SAM" id="SignalP"/>
    </source>
</evidence>
<name>A0ABT1UD26_9GAMM</name>
<evidence type="ECO:0000313" key="3">
    <source>
        <dbReference type="Proteomes" id="UP001524569"/>
    </source>
</evidence>
<dbReference type="Pfam" id="PF06841">
    <property type="entry name" value="Phage_T4_gp19"/>
    <property type="match status" value="1"/>
</dbReference>
<dbReference type="Proteomes" id="UP001524569">
    <property type="component" value="Unassembled WGS sequence"/>
</dbReference>
<dbReference type="PANTHER" id="PTHR38009">
    <property type="entry name" value="CONSERVED HYPOTHETICAL PHAGE TAIL PROTEIN"/>
    <property type="match status" value="1"/>
</dbReference>
<dbReference type="EMBL" id="JANIBM010000003">
    <property type="protein sequence ID" value="MCQ8180121.1"/>
    <property type="molecule type" value="Genomic_DNA"/>
</dbReference>
<gene>
    <name evidence="2" type="ORF">NP603_03275</name>
</gene>
<accession>A0ABT1UD26</accession>
<reference evidence="2 3" key="1">
    <citation type="submission" date="2022-07" db="EMBL/GenBank/DDBJ databases">
        <title>Methylomonas rivi sp. nov., Methylomonas rosea sp. nov., Methylomonas aureus sp. nov. and Methylomonas subterranea sp. nov., four novel methanotrophs isolated from a freshwater creek and the deep terrestrial subsurface.</title>
        <authorList>
            <person name="Abin C."/>
            <person name="Sankaranarayanan K."/>
            <person name="Garner C."/>
            <person name="Sindelar R."/>
            <person name="Kotary K."/>
            <person name="Garner R."/>
            <person name="Barclay S."/>
            <person name="Lawson P."/>
            <person name="Krumholz L."/>
        </authorList>
    </citation>
    <scope>NUCLEOTIDE SEQUENCE [LARGE SCALE GENOMIC DNA]</scope>
    <source>
        <strain evidence="2 3">SURF-1</strain>
    </source>
</reference>